<comment type="caution">
    <text evidence="4">The sequence shown here is derived from an EMBL/GenBank/DDBJ whole genome shotgun (WGS) entry which is preliminary data.</text>
</comment>
<name>A0A834SZE6_9FABA</name>
<dbReference type="Pfam" id="PF13976">
    <property type="entry name" value="gag_pre-integrs"/>
    <property type="match status" value="1"/>
</dbReference>
<dbReference type="InterPro" id="IPR001584">
    <property type="entry name" value="Integrase_cat-core"/>
</dbReference>
<dbReference type="EMBL" id="JAAIUW010000010">
    <property type="protein sequence ID" value="KAF7812889.1"/>
    <property type="molecule type" value="Genomic_DNA"/>
</dbReference>
<dbReference type="PANTHER" id="PTHR42648:SF28">
    <property type="entry name" value="TRANSPOSON-ENCODED PROTEIN WITH RIBONUCLEASE H-LIKE AND RETROVIRUS ZINC FINGER-LIKE DOMAINS"/>
    <property type="match status" value="1"/>
</dbReference>
<evidence type="ECO:0000313" key="4">
    <source>
        <dbReference type="EMBL" id="KAF7812889.1"/>
    </source>
</evidence>
<dbReference type="OrthoDB" id="1434865at2759"/>
<dbReference type="PANTHER" id="PTHR42648">
    <property type="entry name" value="TRANSPOSASE, PUTATIVE-RELATED"/>
    <property type="match status" value="1"/>
</dbReference>
<dbReference type="PROSITE" id="PS50994">
    <property type="entry name" value="INTEGRASE"/>
    <property type="match status" value="1"/>
</dbReference>
<dbReference type="GO" id="GO:0015074">
    <property type="term" value="P:DNA integration"/>
    <property type="evidence" value="ECO:0007669"/>
    <property type="project" value="InterPro"/>
</dbReference>
<dbReference type="Gene3D" id="3.30.420.10">
    <property type="entry name" value="Ribonuclease H-like superfamily/Ribonuclease H"/>
    <property type="match status" value="2"/>
</dbReference>
<dbReference type="Pfam" id="PF22936">
    <property type="entry name" value="Pol_BBD"/>
    <property type="match status" value="1"/>
</dbReference>
<dbReference type="GO" id="GO:0003676">
    <property type="term" value="F:nucleic acid binding"/>
    <property type="evidence" value="ECO:0007669"/>
    <property type="project" value="InterPro"/>
</dbReference>
<evidence type="ECO:0000313" key="5">
    <source>
        <dbReference type="Proteomes" id="UP000634136"/>
    </source>
</evidence>
<evidence type="ECO:0000256" key="2">
    <source>
        <dbReference type="SAM" id="MobiDB-lite"/>
    </source>
</evidence>
<feature type="region of interest" description="Disordered" evidence="2">
    <location>
        <begin position="83"/>
        <end position="120"/>
    </location>
</feature>
<dbReference type="Pfam" id="PF25597">
    <property type="entry name" value="SH3_retrovirus"/>
    <property type="match status" value="1"/>
</dbReference>
<keyword evidence="1" id="KW-0645">Protease</keyword>
<keyword evidence="5" id="KW-1185">Reference proteome</keyword>
<keyword evidence="1" id="KW-0378">Hydrolase</keyword>
<reference evidence="4" key="1">
    <citation type="submission" date="2020-09" db="EMBL/GenBank/DDBJ databases">
        <title>Genome-Enabled Discovery of Anthraquinone Biosynthesis in Senna tora.</title>
        <authorList>
            <person name="Kang S.-H."/>
            <person name="Pandey R.P."/>
            <person name="Lee C.-M."/>
            <person name="Sim J.-S."/>
            <person name="Jeong J.-T."/>
            <person name="Choi B.-S."/>
            <person name="Jung M."/>
            <person name="Ginzburg D."/>
            <person name="Zhao K."/>
            <person name="Won S.Y."/>
            <person name="Oh T.-J."/>
            <person name="Yu Y."/>
            <person name="Kim N.-H."/>
            <person name="Lee O.R."/>
            <person name="Lee T.-H."/>
            <person name="Bashyal P."/>
            <person name="Kim T.-S."/>
            <person name="Lee W.-H."/>
            <person name="Kawkins C."/>
            <person name="Kim C.-K."/>
            <person name="Kim J.S."/>
            <person name="Ahn B.O."/>
            <person name="Rhee S.Y."/>
            <person name="Sohng J.K."/>
        </authorList>
    </citation>
    <scope>NUCLEOTIDE SEQUENCE</scope>
    <source>
        <tissue evidence="4">Leaf</tissue>
    </source>
</reference>
<gene>
    <name evidence="4" type="ORF">G2W53_033865</name>
</gene>
<sequence>MCFDGIEVTKFKVHKIPLPDDYVIHAALYSLPVEFSQIKTAYNTQDETWSINSLISKCVAEEGKMRKEKSESAYLVSRSKYSSKKGKDRSNNSNALAGKKDETFKKTGNKHNTGNGEGPKGNSSNLNYYFCKKKGHKKAECRTYKAWLKVGNGADVEVQHVGNVVLILDNGYKLVLKDTFYIPSFRRNLVFISALDNVGYEFNFRNNKVGIFYDSEKIGECVLTGGLYKLCTSLSNECLHVENCSTKRSKTKDKSFVLWHKRLDHISRERVERLIKDQILPPLDYSDIGACVDCAKGKLTKIGKKSATCNDGLLELVHTDISGPYSTTLCVKKYFITFIDDFSRYGYLYWIKEKSDALEMFKTYKTEVEKQLGKVMKTVRSDRGVEYYGNPQQNGVEKRRNRTLLDMVRCMMSRSNLPESLWGEAIKTDVYVLNRVPSKSVPKTPFELWIRRKPSLNHLRVWGCPAEAKIYNPLQRKLDPKTSSSYFVAYPEHSKGFRFYCPTRSTRIVEALTAKFLELDVAENSGSQPYETLESSRSVSIPLPSLTKTFPPVTVREETVTLVALDEDPGMPVLEIPQHHDLVRDIPQGHDLVPEIPQVHEHAKEFPLRRSQRERRPAMSAD</sequence>
<dbReference type="InterPro" id="IPR036397">
    <property type="entry name" value="RNaseH_sf"/>
</dbReference>
<accession>A0A834SZE6</accession>
<dbReference type="InterPro" id="IPR054722">
    <property type="entry name" value="PolX-like_BBD"/>
</dbReference>
<dbReference type="InterPro" id="IPR025724">
    <property type="entry name" value="GAG-pre-integrase_dom"/>
</dbReference>
<proteinExistence type="predicted"/>
<dbReference type="GO" id="GO:0008233">
    <property type="term" value="F:peptidase activity"/>
    <property type="evidence" value="ECO:0007669"/>
    <property type="project" value="UniProtKB-KW"/>
</dbReference>
<dbReference type="InterPro" id="IPR039537">
    <property type="entry name" value="Retrotran_Ty1/copia-like"/>
</dbReference>
<evidence type="ECO:0000256" key="1">
    <source>
        <dbReference type="ARBA" id="ARBA00022670"/>
    </source>
</evidence>
<organism evidence="4 5">
    <name type="scientific">Senna tora</name>
    <dbReference type="NCBI Taxonomy" id="362788"/>
    <lineage>
        <taxon>Eukaryota</taxon>
        <taxon>Viridiplantae</taxon>
        <taxon>Streptophyta</taxon>
        <taxon>Embryophyta</taxon>
        <taxon>Tracheophyta</taxon>
        <taxon>Spermatophyta</taxon>
        <taxon>Magnoliopsida</taxon>
        <taxon>eudicotyledons</taxon>
        <taxon>Gunneridae</taxon>
        <taxon>Pentapetalae</taxon>
        <taxon>rosids</taxon>
        <taxon>fabids</taxon>
        <taxon>Fabales</taxon>
        <taxon>Fabaceae</taxon>
        <taxon>Caesalpinioideae</taxon>
        <taxon>Cassia clade</taxon>
        <taxon>Senna</taxon>
    </lineage>
</organism>
<dbReference type="InterPro" id="IPR057670">
    <property type="entry name" value="SH3_retrovirus"/>
</dbReference>
<dbReference type="Proteomes" id="UP000634136">
    <property type="component" value="Unassembled WGS sequence"/>
</dbReference>
<feature type="region of interest" description="Disordered" evidence="2">
    <location>
        <begin position="600"/>
        <end position="622"/>
    </location>
</feature>
<dbReference type="SUPFAM" id="SSF53098">
    <property type="entry name" value="Ribonuclease H-like"/>
    <property type="match status" value="1"/>
</dbReference>
<dbReference type="AlphaFoldDB" id="A0A834SZE6"/>
<feature type="domain" description="Integrase catalytic" evidence="3">
    <location>
        <begin position="355"/>
        <end position="453"/>
    </location>
</feature>
<protein>
    <submittedName>
        <fullName evidence="4">Retrovirus-related Pol polyprotein from transposon TNT 1-94</fullName>
    </submittedName>
</protein>
<dbReference type="InterPro" id="IPR012337">
    <property type="entry name" value="RNaseH-like_sf"/>
</dbReference>
<dbReference type="GO" id="GO:0006508">
    <property type="term" value="P:proteolysis"/>
    <property type="evidence" value="ECO:0007669"/>
    <property type="project" value="UniProtKB-KW"/>
</dbReference>
<evidence type="ECO:0000259" key="3">
    <source>
        <dbReference type="PROSITE" id="PS50994"/>
    </source>
</evidence>